<comment type="caution">
    <text evidence="5">The sequence shown here is derived from an EMBL/GenBank/DDBJ whole genome shotgun (WGS) entry which is preliminary data.</text>
</comment>
<evidence type="ECO:0008006" key="7">
    <source>
        <dbReference type="Google" id="ProtNLM"/>
    </source>
</evidence>
<dbReference type="InterPro" id="IPR011626">
    <property type="entry name" value="Alpha-macroglobulin_TED"/>
</dbReference>
<dbReference type="InterPro" id="IPR001599">
    <property type="entry name" value="Macroglobln_a2"/>
</dbReference>
<dbReference type="InterPro" id="IPR041246">
    <property type="entry name" value="Bact_MG10"/>
</dbReference>
<dbReference type="InterPro" id="IPR011625">
    <property type="entry name" value="A2M_N_BRD"/>
</dbReference>
<keyword evidence="6" id="KW-1185">Reference proteome</keyword>
<dbReference type="OrthoDB" id="9767116at2"/>
<dbReference type="EMBL" id="BATM01000020">
    <property type="protein sequence ID" value="GAD79762.1"/>
    <property type="molecule type" value="Genomic_DNA"/>
</dbReference>
<dbReference type="CDD" id="cd02891">
    <property type="entry name" value="A2M_like"/>
    <property type="match status" value="1"/>
</dbReference>
<dbReference type="Gene3D" id="1.50.10.20">
    <property type="match status" value="1"/>
</dbReference>
<evidence type="ECO:0000313" key="6">
    <source>
        <dbReference type="Proteomes" id="UP000016562"/>
    </source>
</evidence>
<dbReference type="InterPro" id="IPR047565">
    <property type="entry name" value="Alpha-macroglob_thiol-ester_cl"/>
</dbReference>
<evidence type="ECO:0000259" key="4">
    <source>
        <dbReference type="SMART" id="SM01360"/>
    </source>
</evidence>
<organism evidence="5 6">
    <name type="scientific">Vibrio ezurae NBRC 102218</name>
    <dbReference type="NCBI Taxonomy" id="1219080"/>
    <lineage>
        <taxon>Bacteria</taxon>
        <taxon>Pseudomonadati</taxon>
        <taxon>Pseudomonadota</taxon>
        <taxon>Gammaproteobacteria</taxon>
        <taxon>Vibrionales</taxon>
        <taxon>Vibrionaceae</taxon>
        <taxon>Vibrio</taxon>
    </lineage>
</organism>
<dbReference type="Pfam" id="PF07703">
    <property type="entry name" value="A2M_BRD"/>
    <property type="match status" value="1"/>
</dbReference>
<dbReference type="PANTHER" id="PTHR40094:SF1">
    <property type="entry name" value="UBIQUITIN DOMAIN-CONTAINING PROTEIN"/>
    <property type="match status" value="1"/>
</dbReference>
<reference evidence="5 6" key="1">
    <citation type="submission" date="2013-09" db="EMBL/GenBank/DDBJ databases">
        <title>Whole genome shotgun sequence of Vibrio ezurae NBRC 102218.</title>
        <authorList>
            <person name="Yoshida I."/>
            <person name="Hosoyama A."/>
            <person name="Numata M."/>
            <person name="Hashimoto M."/>
            <person name="Hosoyama Y."/>
            <person name="Tsuchikane K."/>
            <person name="Noguchi M."/>
            <person name="Hirakata S."/>
            <person name="Ichikawa N."/>
            <person name="Ohji S."/>
            <person name="Yamazoe A."/>
            <person name="Fujita N."/>
        </authorList>
    </citation>
    <scope>NUCLEOTIDE SEQUENCE [LARGE SCALE GENOMIC DNA]</scope>
    <source>
        <strain evidence="5 6">NBRC 102218</strain>
    </source>
</reference>
<dbReference type="STRING" id="1219080.VEZ01S_20_00340"/>
<dbReference type="InterPro" id="IPR041462">
    <property type="entry name" value="Bact_A2M_MG6"/>
</dbReference>
<dbReference type="InterPro" id="IPR051802">
    <property type="entry name" value="YfhM-like"/>
</dbReference>
<dbReference type="SMART" id="SM01359">
    <property type="entry name" value="A2M_N_2"/>
    <property type="match status" value="1"/>
</dbReference>
<dbReference type="Pfam" id="PF17962">
    <property type="entry name" value="bMG6"/>
    <property type="match status" value="1"/>
</dbReference>
<dbReference type="Pfam" id="PF17973">
    <property type="entry name" value="bMG10"/>
    <property type="match status" value="1"/>
</dbReference>
<dbReference type="InterPro" id="IPR041203">
    <property type="entry name" value="Bact_A2M_MG5"/>
</dbReference>
<feature type="chain" id="PRO_5004640106" description="Alpha-2-macroglobulin" evidence="2">
    <location>
        <begin position="27"/>
        <end position="1548"/>
    </location>
</feature>
<keyword evidence="2" id="KW-0732">Signal</keyword>
<feature type="signal peptide" evidence="2">
    <location>
        <begin position="1"/>
        <end position="26"/>
    </location>
</feature>
<name>U3B2T1_9VIBR</name>
<evidence type="ECO:0000259" key="3">
    <source>
        <dbReference type="SMART" id="SM01359"/>
    </source>
</evidence>
<accession>U3B2T1</accession>
<feature type="domain" description="Alpha-2-macroglobulin" evidence="4">
    <location>
        <begin position="889"/>
        <end position="979"/>
    </location>
</feature>
<dbReference type="Gene3D" id="2.60.40.1930">
    <property type="match status" value="1"/>
</dbReference>
<dbReference type="GO" id="GO:0004866">
    <property type="term" value="F:endopeptidase inhibitor activity"/>
    <property type="evidence" value="ECO:0007669"/>
    <property type="project" value="InterPro"/>
</dbReference>
<dbReference type="PANTHER" id="PTHR40094">
    <property type="entry name" value="ALPHA-2-MACROGLOBULIN HOMOLOG"/>
    <property type="match status" value="1"/>
</dbReference>
<dbReference type="InterPro" id="IPR008930">
    <property type="entry name" value="Terpenoid_cyclase/PrenylTrfase"/>
</dbReference>
<feature type="domain" description="Alpha-2-macroglobulin bait region" evidence="3">
    <location>
        <begin position="687"/>
        <end position="827"/>
    </location>
</feature>
<dbReference type="Pfam" id="PF01835">
    <property type="entry name" value="MG2"/>
    <property type="match status" value="1"/>
</dbReference>
<dbReference type="eggNOG" id="COG2373">
    <property type="taxonomic scope" value="Bacteria"/>
</dbReference>
<evidence type="ECO:0000313" key="5">
    <source>
        <dbReference type="EMBL" id="GAD79762.1"/>
    </source>
</evidence>
<sequence length="1548" mass="172943">MRIHRKLFIQFFTLIYMLAFAGGVFAATVTNVTEGKINGKTSIVVSLKGALSHPLDLPVVKDKKRVHRAWVLSEDRTFQSLSIDDFGVGEYSVSLAGFDREDLRSLETINIYEASPSVRVLGQGPFINATGDRAIPIESVNATGVLASIYRVDDTPKLFADYFYSQTLSNWSAQRLRKNFTHQTDLSFKLPAAKENASTVTNLKLPDNLANGWYIIAIKPSNSFDSPDIFHVLLSDIGVQAKVFDKKVSLQAVDLATHKPLQSAKVSIVGQDGVRDTAYLKDGFVQFDYGERSSEDVFVVQSGASVAVLPMKEVPLDLSDFKVDGQQSKSLNGYIFSNRDLFKPGEEVPLNIVLRKESGEITALNSLFMEVIAPDGKVILSRNIEESQKGFFNYRFTIPASAKLGKWSAVVRSTRQSKAVIGSFNFNVQEFVPERMDLTVSVPHLVMAGEPIKGQASGRYLFGQVADGNRLTISSTLRSIASFPGKYAHYLVGKQKYISSSNAPDDIDLKLDKQGKAHFSLSAISKDALDGPAMLTTNNQLFETGGATTTRVNKLLVSNGKSIVGLKPNSEDFGYFTEAKFSLLLLDDKGENTLSGDVRIKVERNRGGYYWVFNQSSGWDLRRDDNWRVTESKVMHVNAQHNELVVPVEWGDYRITAVAPSGQETVYSLYAGWEDGDTQIPVKPDQLSMKLDKESYLAGDYINVQVASPRAGLVSLELVADKTYLHKTVQVKGKQNIRLRLPSNIDRHDLYLIGSLVNSDKAYVRRSLAVAPVKLFRDHRKLAVSIQAPERLEPFTTQTVKVKVDNAANLKDAYVVLTVADKGIINMSHYKVADIFNWFYGQKRLGADIIDLYSRQFESRPSPFIRHRYGGDEGINSSKPLNNLVESKTFNQVLPAVKLNQKGEANIQLQVPDYNGEVQMVAMVFAGAKFGQKVQDVTVSAPIVAELSVPRFFATNNHSQVMVEASNQTKEMQKVTLSLHADDGIRLVGQSAKVLELAPQQKAHFAVQVDAGNKVTMTNLTLSVNSRAYQIERNWRVPVRSPSPYVTKKTTRTLAVGDFVNITRSQWQGVLPKDHGISTVSFSRVPEIEPTAFVQGLFNYPYGCVEQTTSTGYPWLLDDASLVPLKKEVLEERSDVDMLQKAVLRLADYQNGKGGFGLWGSYSQEEPWLTSYVASFLFTVNERYPNMVSNSVLDKITRRMRQYIYGDLNQEVGINDQAYAAYVLTQAGKLSFSDAKTYLKKVPVFNSLSNAYLGAVFYRLGDMRSSRDYFRQAGYAIELHDDNYYDSSLSARAKIVSIVSDLEKQGPINRQMSELRIESAKAIFKALNKRRYFSTQERYALAKAGFDLQALNKKPIQISKNGQLVPSSKAVSMQLGDRFQNESHDVAYVTESIDGYADPNALQSSVEFKLVSRTYFDSKGKRLNRATLHVGDRIIAKVVVNLKENIDKAMLVDYLPAGMVLENPDFTDSKELLKSLDFVSSGAEMEEFRNDRYVTSLDFSRGYEYTFYYVMRAETQGISEVPNLFIEDMYAPERFVYQPGSVSSIQIK</sequence>
<evidence type="ECO:0000256" key="1">
    <source>
        <dbReference type="ARBA" id="ARBA00010556"/>
    </source>
</evidence>
<dbReference type="SUPFAM" id="SSF48239">
    <property type="entry name" value="Terpenoid cyclases/Protein prenyltransferases"/>
    <property type="match status" value="1"/>
</dbReference>
<comment type="similarity">
    <text evidence="1">Belongs to the protease inhibitor I39 (alpha-2-macroglobulin) family. Bacterial alpha-2-macroglobulin subfamily.</text>
</comment>
<dbReference type="SMART" id="SM01360">
    <property type="entry name" value="A2M"/>
    <property type="match status" value="1"/>
</dbReference>
<gene>
    <name evidence="5" type="ORF">VEZ01S_20_00340</name>
</gene>
<protein>
    <recommendedName>
        <fullName evidence="7">Alpha-2-macroglobulin</fullName>
    </recommendedName>
</protein>
<dbReference type="Proteomes" id="UP000016562">
    <property type="component" value="Unassembled WGS sequence"/>
</dbReference>
<dbReference type="SMART" id="SM01419">
    <property type="entry name" value="Thiol-ester_cl"/>
    <property type="match status" value="1"/>
</dbReference>
<dbReference type="Pfam" id="PF17972">
    <property type="entry name" value="bMG5"/>
    <property type="match status" value="1"/>
</dbReference>
<proteinExistence type="inferred from homology"/>
<dbReference type="Pfam" id="PF00207">
    <property type="entry name" value="A2M"/>
    <property type="match status" value="1"/>
</dbReference>
<dbReference type="InterPro" id="IPR002890">
    <property type="entry name" value="MG2"/>
</dbReference>
<evidence type="ECO:0000256" key="2">
    <source>
        <dbReference type="SAM" id="SignalP"/>
    </source>
</evidence>
<dbReference type="GO" id="GO:0005615">
    <property type="term" value="C:extracellular space"/>
    <property type="evidence" value="ECO:0007669"/>
    <property type="project" value="InterPro"/>
</dbReference>
<dbReference type="Pfam" id="PF07678">
    <property type="entry name" value="TED_complement"/>
    <property type="match status" value="1"/>
</dbReference>
<dbReference type="RefSeq" id="WP_021713471.1">
    <property type="nucleotide sequence ID" value="NZ_BATM01000020.1"/>
</dbReference>